<dbReference type="NCBIfam" id="TIGR01167">
    <property type="entry name" value="LPXTG_anchor"/>
    <property type="match status" value="1"/>
</dbReference>
<keyword evidence="5" id="KW-1133">Transmembrane helix</keyword>
<accession>A0ABS3HGH1</accession>
<dbReference type="Pfam" id="PF16555">
    <property type="entry name" value="GramPos_pilinD1"/>
    <property type="match status" value="1"/>
</dbReference>
<comment type="caution">
    <text evidence="8">The sequence shown here is derived from an EMBL/GenBank/DDBJ whole genome shotgun (WGS) entry which is preliminary data.</text>
</comment>
<dbReference type="InterPro" id="IPR048052">
    <property type="entry name" value="FM1-like"/>
</dbReference>
<evidence type="ECO:0000259" key="6">
    <source>
        <dbReference type="Pfam" id="PF00746"/>
    </source>
</evidence>
<dbReference type="Gene3D" id="2.60.40.10">
    <property type="entry name" value="Immunoglobulins"/>
    <property type="match status" value="2"/>
</dbReference>
<name>A0ABS3HGH1_9ENTE</name>
<evidence type="ECO:0000256" key="1">
    <source>
        <dbReference type="ARBA" id="ARBA00022512"/>
    </source>
</evidence>
<keyword evidence="5" id="KW-0472">Membrane</keyword>
<dbReference type="InterPro" id="IPR008966">
    <property type="entry name" value="Adhesion_dom_sf"/>
</dbReference>
<feature type="transmembrane region" description="Helical" evidence="5">
    <location>
        <begin position="516"/>
        <end position="537"/>
    </location>
</feature>
<dbReference type="SUPFAM" id="SSF49401">
    <property type="entry name" value="Bacterial adhesins"/>
    <property type="match status" value="1"/>
</dbReference>
<dbReference type="RefSeq" id="WP_207107788.1">
    <property type="nucleotide sequence ID" value="NZ_JAFLVR010000015.1"/>
</dbReference>
<keyword evidence="2" id="KW-0964">Secreted</keyword>
<dbReference type="InterPro" id="IPR019931">
    <property type="entry name" value="LPXTG_anchor"/>
</dbReference>
<evidence type="ECO:0000313" key="9">
    <source>
        <dbReference type="Proteomes" id="UP000664495"/>
    </source>
</evidence>
<sequence>MRTKLSKLIAIAFILLTTLGGAISGYAAPGSRPANGDLTIHKHWAETSGDIGNEGSGEKLPDGAITNPAVKGIQFDVYSMTPVAPATEIPPSEKDGWTYSRTDNVLTVSKSGETSMTYNLVKKVADAKYTDGKTDANGELKYSGLAAGYYFVEENLTASTGYEVQGTGNAGKTITSTAKPFITAVPMTNPAGDGWNSDVHVYPKNQGLSPEKEPEVPSVNVGDKVKWTITANVPSDIAGYKKFDVIDELDKRLNYVTNSVKIVGLDSGDTEVITLTPIDFEVVHTPATDSAKESIKIELKDTGIAKLGTSGVVKVAISFETIVNGNIKSDDENAIENDASIEFDNGTIVDVDETPVTTVHTGEIKINKTYSGGTVTESAQFQLAKTSVDAEAGNYYRVVLDSSNSYITDIVAPGETGYDTAKKWVALPSQAATGETVGLVGDIFYVTSFEGLRTYTGPDDNKVFDSYYLVETKAPEDYNLLDEPVEVTFTETDLGTKYIHTEAIENKKGFTLPNTGGVGTILLVVFGIVLIGLAIILTMNKKKKTA</sequence>
<evidence type="ECO:0000259" key="7">
    <source>
        <dbReference type="Pfam" id="PF16555"/>
    </source>
</evidence>
<dbReference type="Pfam" id="PF00746">
    <property type="entry name" value="Gram_pos_anchor"/>
    <property type="match status" value="1"/>
</dbReference>
<keyword evidence="5" id="KW-0812">Transmembrane</keyword>
<feature type="domain" description="Gram-positive cocci surface proteins LPxTG" evidence="6">
    <location>
        <begin position="505"/>
        <end position="544"/>
    </location>
</feature>
<keyword evidence="3" id="KW-0732">Signal</keyword>
<reference evidence="8 9" key="1">
    <citation type="submission" date="2021-03" db="EMBL/GenBank/DDBJ databases">
        <title>Enterococcal diversity collection.</title>
        <authorList>
            <person name="Gilmore M.S."/>
            <person name="Schwartzman J."/>
            <person name="Van Tyne D."/>
            <person name="Martin M."/>
            <person name="Earl A.M."/>
            <person name="Manson A.L."/>
            <person name="Straub T."/>
            <person name="Salamzade R."/>
            <person name="Saavedra J."/>
            <person name="Lebreton F."/>
            <person name="Prichula J."/>
            <person name="Schaufler K."/>
            <person name="Gaca A."/>
            <person name="Sgardioli B."/>
            <person name="Wagenaar J."/>
            <person name="Strong T."/>
        </authorList>
    </citation>
    <scope>NUCLEOTIDE SEQUENCE [LARGE SCALE GENOMIC DNA]</scope>
    <source>
        <strain evidence="8 9">MJM16</strain>
    </source>
</reference>
<proteinExistence type="predicted"/>
<evidence type="ECO:0000256" key="4">
    <source>
        <dbReference type="ARBA" id="ARBA00023088"/>
    </source>
</evidence>
<protein>
    <submittedName>
        <fullName evidence="8">SpaH/EbpB family LPXTG-anchored major pilin</fullName>
    </submittedName>
</protein>
<dbReference type="InterPro" id="IPR032364">
    <property type="entry name" value="GramPos_pilinD1_N"/>
</dbReference>
<evidence type="ECO:0000256" key="5">
    <source>
        <dbReference type="SAM" id="Phobius"/>
    </source>
</evidence>
<keyword evidence="9" id="KW-1185">Reference proteome</keyword>
<dbReference type="Proteomes" id="UP000664495">
    <property type="component" value="Unassembled WGS sequence"/>
</dbReference>
<evidence type="ECO:0000313" key="8">
    <source>
        <dbReference type="EMBL" id="MBO0452010.1"/>
    </source>
</evidence>
<dbReference type="Gene3D" id="2.60.40.740">
    <property type="match status" value="1"/>
</dbReference>
<gene>
    <name evidence="8" type="ORF">JZO85_06985</name>
</gene>
<keyword evidence="4" id="KW-0572">Peptidoglycan-anchor</keyword>
<dbReference type="NCBIfam" id="TIGR04226">
    <property type="entry name" value="RrgB_K2N_iso_D2"/>
    <property type="match status" value="1"/>
</dbReference>
<keyword evidence="1" id="KW-0134">Cell wall</keyword>
<organism evidence="8 9">
    <name type="scientific">Candidatus Enterococcus murrayae</name>
    <dbReference type="NCBI Taxonomy" id="2815321"/>
    <lineage>
        <taxon>Bacteria</taxon>
        <taxon>Bacillati</taxon>
        <taxon>Bacillota</taxon>
        <taxon>Bacilli</taxon>
        <taxon>Lactobacillales</taxon>
        <taxon>Enterococcaceae</taxon>
        <taxon>Enterococcus</taxon>
    </lineage>
</organism>
<dbReference type="InterPro" id="IPR026466">
    <property type="entry name" value="Fim_isopep_form_D2_dom"/>
</dbReference>
<dbReference type="NCBIfam" id="NF033902">
    <property type="entry name" value="iso_D2_wall_anc"/>
    <property type="match status" value="1"/>
</dbReference>
<dbReference type="EMBL" id="JAFLVR010000015">
    <property type="protein sequence ID" value="MBO0452010.1"/>
    <property type="molecule type" value="Genomic_DNA"/>
</dbReference>
<feature type="domain" description="Gram-positive pilin subunit D1 N-terminal" evidence="7">
    <location>
        <begin position="36"/>
        <end position="206"/>
    </location>
</feature>
<evidence type="ECO:0000256" key="2">
    <source>
        <dbReference type="ARBA" id="ARBA00022525"/>
    </source>
</evidence>
<evidence type="ECO:0000256" key="3">
    <source>
        <dbReference type="ARBA" id="ARBA00022729"/>
    </source>
</evidence>
<dbReference type="InterPro" id="IPR013783">
    <property type="entry name" value="Ig-like_fold"/>
</dbReference>